<gene>
    <name evidence="3" type="ORF">DSTB1V02_LOCUS15103</name>
</gene>
<dbReference type="GO" id="GO:0040029">
    <property type="term" value="P:epigenetic regulation of gene expression"/>
    <property type="evidence" value="ECO:0007669"/>
    <property type="project" value="TreeGrafter"/>
</dbReference>
<reference evidence="3" key="1">
    <citation type="submission" date="2020-11" db="EMBL/GenBank/DDBJ databases">
        <authorList>
            <person name="Tran Van P."/>
        </authorList>
    </citation>
    <scope>NUCLEOTIDE SEQUENCE</scope>
</reference>
<dbReference type="Pfam" id="PF00850">
    <property type="entry name" value="Hist_deacetyl"/>
    <property type="match status" value="1"/>
</dbReference>
<dbReference type="InterPro" id="IPR023801">
    <property type="entry name" value="His_deacetylse_dom"/>
</dbReference>
<dbReference type="InterPro" id="IPR037138">
    <property type="entry name" value="His_deacetylse_dom_sf"/>
</dbReference>
<name>A0A7R9AJK7_9CRUS</name>
<organism evidence="3">
    <name type="scientific">Darwinula stevensoni</name>
    <dbReference type="NCBI Taxonomy" id="69355"/>
    <lineage>
        <taxon>Eukaryota</taxon>
        <taxon>Metazoa</taxon>
        <taxon>Ecdysozoa</taxon>
        <taxon>Arthropoda</taxon>
        <taxon>Crustacea</taxon>
        <taxon>Oligostraca</taxon>
        <taxon>Ostracoda</taxon>
        <taxon>Podocopa</taxon>
        <taxon>Podocopida</taxon>
        <taxon>Darwinulocopina</taxon>
        <taxon>Darwinuloidea</taxon>
        <taxon>Darwinulidae</taxon>
        <taxon>Darwinula</taxon>
    </lineage>
</organism>
<feature type="domain" description="Histone deacetylase" evidence="2">
    <location>
        <begin position="2"/>
        <end position="70"/>
    </location>
</feature>
<dbReference type="PANTHER" id="PTHR10625:SF38">
    <property type="entry name" value="HISTONE DEACETYLASE 6, ISOFORM G"/>
    <property type="match status" value="1"/>
</dbReference>
<dbReference type="InterPro" id="IPR023696">
    <property type="entry name" value="Ureohydrolase_dom_sf"/>
</dbReference>
<accession>A0A7R9AJK7</accession>
<dbReference type="GO" id="GO:0000118">
    <property type="term" value="C:histone deacetylase complex"/>
    <property type="evidence" value="ECO:0007669"/>
    <property type="project" value="TreeGrafter"/>
</dbReference>
<dbReference type="EMBL" id="LR923847">
    <property type="protein sequence ID" value="CAD7255358.1"/>
    <property type="molecule type" value="Genomic_DNA"/>
</dbReference>
<dbReference type="SUPFAM" id="SSF52768">
    <property type="entry name" value="Arginase/deacetylase"/>
    <property type="match status" value="1"/>
</dbReference>
<evidence type="ECO:0000256" key="1">
    <source>
        <dbReference type="ARBA" id="ARBA00048287"/>
    </source>
</evidence>
<evidence type="ECO:0000313" key="3">
    <source>
        <dbReference type="EMBL" id="CAD7255358.1"/>
    </source>
</evidence>
<proteinExistence type="predicted"/>
<dbReference type="Gene3D" id="3.40.800.20">
    <property type="entry name" value="Histone deacetylase domain"/>
    <property type="match status" value="1"/>
</dbReference>
<evidence type="ECO:0000259" key="2">
    <source>
        <dbReference type="Pfam" id="PF00850"/>
    </source>
</evidence>
<evidence type="ECO:0000313" key="4">
    <source>
        <dbReference type="Proteomes" id="UP000677054"/>
    </source>
</evidence>
<dbReference type="Proteomes" id="UP000677054">
    <property type="component" value="Unassembled WGS sequence"/>
</dbReference>
<sequence>MHGLKRVLILDWDVHHGNGTQHMFESDPRVLYVSLHRYDNGGFFPCSTDAHYSCVGLESGKGFNVNIPWNLQ</sequence>
<dbReference type="GO" id="GO:0141221">
    <property type="term" value="F:histone deacetylase activity, hydrolytic mechanism"/>
    <property type="evidence" value="ECO:0007669"/>
    <property type="project" value="UniProtKB-EC"/>
</dbReference>
<dbReference type="AlphaFoldDB" id="A0A7R9AJK7"/>
<dbReference type="OrthoDB" id="424012at2759"/>
<comment type="catalytic activity">
    <reaction evidence="1">
        <text>N(6)-acetyl-L-lysyl-[histone] + H2O = L-lysyl-[histone] + acetate</text>
        <dbReference type="Rhea" id="RHEA:58196"/>
        <dbReference type="Rhea" id="RHEA-COMP:9845"/>
        <dbReference type="Rhea" id="RHEA-COMP:11338"/>
        <dbReference type="ChEBI" id="CHEBI:15377"/>
        <dbReference type="ChEBI" id="CHEBI:29969"/>
        <dbReference type="ChEBI" id="CHEBI:30089"/>
        <dbReference type="ChEBI" id="CHEBI:61930"/>
        <dbReference type="EC" id="3.5.1.98"/>
    </reaction>
</comment>
<feature type="non-terminal residue" evidence="3">
    <location>
        <position position="72"/>
    </location>
</feature>
<protein>
    <recommendedName>
        <fullName evidence="2">Histone deacetylase domain-containing protein</fullName>
    </recommendedName>
</protein>
<dbReference type="PANTHER" id="PTHR10625">
    <property type="entry name" value="HISTONE DEACETYLASE HDAC1-RELATED"/>
    <property type="match status" value="1"/>
</dbReference>
<dbReference type="EMBL" id="CAJPEV010024329">
    <property type="protein sequence ID" value="CAG0908482.1"/>
    <property type="molecule type" value="Genomic_DNA"/>
</dbReference>
<keyword evidence="4" id="KW-1185">Reference proteome</keyword>